<feature type="transmembrane region" description="Helical" evidence="2">
    <location>
        <begin position="791"/>
        <end position="808"/>
    </location>
</feature>
<reference evidence="3 4" key="1">
    <citation type="journal article" date="2018" name="Mol. Biol. Evol.">
        <title>Broad Genomic Sampling Reveals a Smut Pathogenic Ancestry of the Fungal Clade Ustilaginomycotina.</title>
        <authorList>
            <person name="Kijpornyongpan T."/>
            <person name="Mondo S.J."/>
            <person name="Barry K."/>
            <person name="Sandor L."/>
            <person name="Lee J."/>
            <person name="Lipzen A."/>
            <person name="Pangilinan J."/>
            <person name="LaButti K."/>
            <person name="Hainaut M."/>
            <person name="Henrissat B."/>
            <person name="Grigoriev I.V."/>
            <person name="Spatafora J.W."/>
            <person name="Aime M.C."/>
        </authorList>
    </citation>
    <scope>NUCLEOTIDE SEQUENCE [LARGE SCALE GENOMIC DNA]</scope>
    <source>
        <strain evidence="3 4">MCA 4198</strain>
    </source>
</reference>
<dbReference type="InterPro" id="IPR021709">
    <property type="entry name" value="DUF3292"/>
</dbReference>
<keyword evidence="2" id="KW-0472">Membrane</keyword>
<feature type="compositionally biased region" description="Low complexity" evidence="1">
    <location>
        <begin position="339"/>
        <end position="358"/>
    </location>
</feature>
<feature type="compositionally biased region" description="Basic and acidic residues" evidence="1">
    <location>
        <begin position="531"/>
        <end position="551"/>
    </location>
</feature>
<feature type="region of interest" description="Disordered" evidence="1">
    <location>
        <begin position="870"/>
        <end position="916"/>
    </location>
</feature>
<dbReference type="OrthoDB" id="1708389at2759"/>
<dbReference type="GO" id="GO:0006915">
    <property type="term" value="P:apoptotic process"/>
    <property type="evidence" value="ECO:0007669"/>
    <property type="project" value="InterPro"/>
</dbReference>
<feature type="transmembrane region" description="Helical" evidence="2">
    <location>
        <begin position="814"/>
        <end position="832"/>
    </location>
</feature>
<feature type="compositionally biased region" description="Basic and acidic residues" evidence="1">
    <location>
        <begin position="217"/>
        <end position="237"/>
    </location>
</feature>
<feature type="compositionally biased region" description="Low complexity" evidence="1">
    <location>
        <begin position="309"/>
        <end position="322"/>
    </location>
</feature>
<evidence type="ECO:0000256" key="1">
    <source>
        <dbReference type="SAM" id="MobiDB-lite"/>
    </source>
</evidence>
<keyword evidence="2" id="KW-0812">Transmembrane</keyword>
<feature type="compositionally biased region" description="Basic and acidic residues" evidence="1">
    <location>
        <begin position="93"/>
        <end position="111"/>
    </location>
</feature>
<protein>
    <recommendedName>
        <fullName evidence="5">GRAM domain-containing protein</fullName>
    </recommendedName>
</protein>
<dbReference type="AlphaFoldDB" id="A0A316YLT8"/>
<feature type="transmembrane region" description="Helical" evidence="2">
    <location>
        <begin position="686"/>
        <end position="710"/>
    </location>
</feature>
<feature type="compositionally biased region" description="Low complexity" evidence="1">
    <location>
        <begin position="115"/>
        <end position="132"/>
    </location>
</feature>
<evidence type="ECO:0000256" key="2">
    <source>
        <dbReference type="SAM" id="Phobius"/>
    </source>
</evidence>
<feature type="region of interest" description="Disordered" evidence="1">
    <location>
        <begin position="1"/>
        <end position="143"/>
    </location>
</feature>
<dbReference type="RefSeq" id="XP_025377234.1">
    <property type="nucleotide sequence ID" value="XM_025519992.1"/>
</dbReference>
<keyword evidence="2" id="KW-1133">Transmembrane helix</keyword>
<dbReference type="Pfam" id="PF11696">
    <property type="entry name" value="DUF3292"/>
    <property type="match status" value="2"/>
</dbReference>
<dbReference type="InterPro" id="IPR037847">
    <property type="entry name" value="GRAMDC4"/>
</dbReference>
<evidence type="ECO:0000313" key="3">
    <source>
        <dbReference type="EMBL" id="PWN90036.1"/>
    </source>
</evidence>
<dbReference type="STRING" id="215250.A0A316YLT8"/>
<feature type="region of interest" description="Disordered" evidence="1">
    <location>
        <begin position="437"/>
        <end position="501"/>
    </location>
</feature>
<feature type="compositionally biased region" description="Acidic residues" evidence="1">
    <location>
        <begin position="269"/>
        <end position="285"/>
    </location>
</feature>
<evidence type="ECO:0000313" key="4">
    <source>
        <dbReference type="Proteomes" id="UP000245768"/>
    </source>
</evidence>
<feature type="region of interest" description="Disordered" evidence="1">
    <location>
        <begin position="528"/>
        <end position="559"/>
    </location>
</feature>
<dbReference type="InterPro" id="IPR011993">
    <property type="entry name" value="PH-like_dom_sf"/>
</dbReference>
<gene>
    <name evidence="3" type="ORF">FA10DRAFT_259950</name>
</gene>
<dbReference type="PANTHER" id="PTHR37402">
    <property type="entry name" value="GRAM DOMAIN-CONTAINING PROTEIN 4"/>
    <property type="match status" value="1"/>
</dbReference>
<dbReference type="InParanoid" id="A0A316YLT8"/>
<dbReference type="EMBL" id="KZ819636">
    <property type="protein sequence ID" value="PWN90036.1"/>
    <property type="molecule type" value="Genomic_DNA"/>
</dbReference>
<dbReference type="Proteomes" id="UP000245768">
    <property type="component" value="Unassembled WGS sequence"/>
</dbReference>
<dbReference type="Gene3D" id="2.30.29.30">
    <property type="entry name" value="Pleckstrin-homology domain (PH domain)/Phosphotyrosine-binding domain (PTB)"/>
    <property type="match status" value="1"/>
</dbReference>
<feature type="region of interest" description="Disordered" evidence="1">
    <location>
        <begin position="165"/>
        <end position="359"/>
    </location>
</feature>
<accession>A0A316YLT8</accession>
<feature type="compositionally biased region" description="Basic and acidic residues" evidence="1">
    <location>
        <begin position="451"/>
        <end position="464"/>
    </location>
</feature>
<dbReference type="GeneID" id="37041908"/>
<organism evidence="3 4">
    <name type="scientific">Acaromyces ingoldii</name>
    <dbReference type="NCBI Taxonomy" id="215250"/>
    <lineage>
        <taxon>Eukaryota</taxon>
        <taxon>Fungi</taxon>
        <taxon>Dikarya</taxon>
        <taxon>Basidiomycota</taxon>
        <taxon>Ustilaginomycotina</taxon>
        <taxon>Exobasidiomycetes</taxon>
        <taxon>Exobasidiales</taxon>
        <taxon>Cryptobasidiaceae</taxon>
        <taxon>Acaromyces</taxon>
    </lineage>
</organism>
<sequence length="1055" mass="115941">MAIASPRSRPSDILAEQVSDGDEADSGAPLSGSPVKRHSSRLSAALSRLNFRPSHGNQHGGGGSGTGSGSGSGPGTGIGSGAGAKGGGSSSRVSHDLDHSESAELGLDLHGHGLSKGNKGSKNNSKLSSGKHTPTSKEATGDFADFLRGEEIKAALAKEKEKEIKRDLKLAKHPTKGKKAQGGSTFGGKGKVRTPEQRFQSGKANEDEIAGPPEPTLEEKGYFPGDWRHHGHWESKRTLGSRPTSQHEREGGERGFSLASIAPCGPISDSEDEMDGALDNDDDATEGGHHSAGSSPKARRIPLHRRKSSSAVSTASSSSSSSDNILQPVESAPDASVVSLKSWQSQDSSSKSLASGGANPALQKPLLELEELELDSFIKNFGRHTREIRVPQSANFPRRRLPRWEDFKVPAGEEALARAQGKRVTVLTHVDRGLKAMAESEGQGVPLPRSAPKDKTGKKAKEAQLAHALDLAAKSAEHQRQQQPQHQPAQQIQQSPSQQRVTFAADHPLEKKGSIERPESPEMALAGLKQRNLEKDEKLAKKQEKETAGHGEEDELDGGVVGVHDFGGMNIHDAEGELRPSRDETGLGDEDWEVLNKAAAASEEIHAPEDEKVDSVAWAIAYILALVERYAPEELDNSPDQTYREGRLRSHVERLYLIAPFWERFLYGIRRVYRWDNPKRTSTFAMVYFTLWYADLIPTAFGCIIIYYILQFRFFPPSASYLHEQVRARMARGIEADRLAERLRRRSRLDVLELYKRFVISYGSASMIACGDVADFHEKVKNLILWRNPAATWRTLTLFAITTTLVTIVPAHLVWKAIFFFLGMTFFILLPLQSHYPRFRRPLSPIWWALWGTPTDGQFAVQLLRRRHLERQRAKHPPPPKGFGADGDGLDEHNGGAGSHSPSKKKKSAHRSQAAHAVAYGSMRPLRDDDEGLLDLEDTRLSKSGELTRKPRKLGSFFCQHHGVPGHLHVTTKMLYFVALHSQVGPGSSHKTCKTPLEDIAGLVKTKSIRLFVWSSSGLQVVRANKSSLFFSNMPHRDNAFNLLLACGSEVWSRR</sequence>
<dbReference type="PANTHER" id="PTHR37402:SF1">
    <property type="entry name" value="GRAM DOMAIN-CONTAINING PROTEIN 4"/>
    <property type="match status" value="1"/>
</dbReference>
<proteinExistence type="predicted"/>
<evidence type="ECO:0008006" key="5">
    <source>
        <dbReference type="Google" id="ProtNLM"/>
    </source>
</evidence>
<keyword evidence="4" id="KW-1185">Reference proteome</keyword>
<feature type="compositionally biased region" description="Low complexity" evidence="1">
    <location>
        <begin position="481"/>
        <end position="500"/>
    </location>
</feature>
<feature type="compositionally biased region" description="Basic residues" evidence="1">
    <location>
        <begin position="297"/>
        <end position="308"/>
    </location>
</feature>
<feature type="compositionally biased region" description="Gly residues" evidence="1">
    <location>
        <begin position="58"/>
        <end position="89"/>
    </location>
</feature>
<name>A0A316YLT8_9BASI</name>